<feature type="compositionally biased region" description="Gly residues" evidence="2">
    <location>
        <begin position="490"/>
        <end position="504"/>
    </location>
</feature>
<feature type="zinc finger region" description="C3H1-type" evidence="1">
    <location>
        <begin position="6"/>
        <end position="33"/>
    </location>
</feature>
<feature type="compositionally biased region" description="Acidic residues" evidence="2">
    <location>
        <begin position="344"/>
        <end position="357"/>
    </location>
</feature>
<evidence type="ECO:0000313" key="5">
    <source>
        <dbReference type="Proteomes" id="UP001342314"/>
    </source>
</evidence>
<proteinExistence type="predicted"/>
<feature type="compositionally biased region" description="Low complexity" evidence="2">
    <location>
        <begin position="526"/>
        <end position="544"/>
    </location>
</feature>
<evidence type="ECO:0000256" key="1">
    <source>
        <dbReference type="PROSITE-ProRule" id="PRU00723"/>
    </source>
</evidence>
<evidence type="ECO:0000256" key="2">
    <source>
        <dbReference type="SAM" id="MobiDB-lite"/>
    </source>
</evidence>
<dbReference type="SMART" id="SM00356">
    <property type="entry name" value="ZnF_C3H1"/>
    <property type="match status" value="1"/>
</dbReference>
<keyword evidence="1" id="KW-0479">Metal-binding</keyword>
<dbReference type="GO" id="GO:0008270">
    <property type="term" value="F:zinc ion binding"/>
    <property type="evidence" value="ECO:0007669"/>
    <property type="project" value="UniProtKB-KW"/>
</dbReference>
<feature type="compositionally biased region" description="Low complexity" evidence="2">
    <location>
        <begin position="685"/>
        <end position="698"/>
    </location>
</feature>
<name>A0AAV5GGF6_9BASI</name>
<accession>A0AAV5GGF6</accession>
<feature type="region of interest" description="Disordered" evidence="2">
    <location>
        <begin position="307"/>
        <end position="400"/>
    </location>
</feature>
<dbReference type="EMBL" id="BQKY01000004">
    <property type="protein sequence ID" value="GJN89253.1"/>
    <property type="molecule type" value="Genomic_DNA"/>
</dbReference>
<reference evidence="4 5" key="1">
    <citation type="submission" date="2021-12" db="EMBL/GenBank/DDBJ databases">
        <title>High titer production of polyol ester of fatty acids by Rhodotorula paludigena BS15 towards product separation-free biomass refinery.</title>
        <authorList>
            <person name="Mano J."/>
            <person name="Ono H."/>
            <person name="Tanaka T."/>
            <person name="Naito K."/>
            <person name="Sushida H."/>
            <person name="Ike M."/>
            <person name="Tokuyasu K."/>
            <person name="Kitaoka M."/>
        </authorList>
    </citation>
    <scope>NUCLEOTIDE SEQUENCE [LARGE SCALE GENOMIC DNA]</scope>
    <source>
        <strain evidence="4 5">BS15</strain>
    </source>
</reference>
<evidence type="ECO:0000259" key="3">
    <source>
        <dbReference type="PROSITE" id="PS50103"/>
    </source>
</evidence>
<dbReference type="Proteomes" id="UP001342314">
    <property type="component" value="Unassembled WGS sequence"/>
</dbReference>
<dbReference type="InterPro" id="IPR000571">
    <property type="entry name" value="Znf_CCCH"/>
</dbReference>
<dbReference type="PROSITE" id="PS50103">
    <property type="entry name" value="ZF_C3H1"/>
    <property type="match status" value="1"/>
</dbReference>
<keyword evidence="1" id="KW-0863">Zinc-finger</keyword>
<protein>
    <recommendedName>
        <fullName evidence="3">C3H1-type domain-containing protein</fullName>
    </recommendedName>
</protein>
<sequence length="725" mass="71959">MTSLFRAPKPICQWFAKGNCKFGHKCALAHVLPGQPMSFDRKNKRAAQQALREAQGGAGGVAPDGGALVTAAHATAQSPRLVDGSGLVQTLRQSADYGGTAARLSEFAMYQQAVAGLAGPGIPPNGAASSSGASQGGDVDAIFGSPDSVGAAHRTPAGSPALQHRTLQHESPHSPLHFSTIQQGPTATFIAPAASGLSHHFGAATNGGGASGRSTVAAQAMLSEQARRLSSTSESLSPPRLAMLSRSRLSFNSGSPGADSFLPSSPPLAVPGTAAGGAGGVNGATSIFGTSPFSGSRGLFIPSSYDSNEDGAGFPRSPPVRPSMLAGGEMHRSGSGRGLPWQDAIEDDNDEDDEDGAGELNEGFLPSSLNDLLTPEEMRRRTQRVNGTAVAATHAPSSLSTSAPFDPFLLPPHPLAFNSQSVPAELLLAAGKPPFTSSASAAGTAALAVPQPTLGARSASTQAVTSFGLLSSSVEGHNPSARPYEPGFPNGSGGAAGAFAGSGGSLLSQSRTREATIVPTSPAIGSSASNTTETPPTSSLLSATLNGPLGATAGIYSASYSDPPVPPPSSASPLPTSAAAGVHARYAQTGLSPGTNALLAAPGSSLPGGLAAGLSRLHLVPPRHTGETPPGASSLLSEAGLGGAGGNGGPPPGSALARRMSGHAAAAAPPPLVASPLQNELHPDAAAPRRPALASAKSGGEGSVGGGDLDEVDVDDGIQFDMEVA</sequence>
<feature type="compositionally biased region" description="Low complexity" evidence="2">
    <location>
        <begin position="630"/>
        <end position="639"/>
    </location>
</feature>
<organism evidence="4 5">
    <name type="scientific">Rhodotorula paludigena</name>
    <dbReference type="NCBI Taxonomy" id="86838"/>
    <lineage>
        <taxon>Eukaryota</taxon>
        <taxon>Fungi</taxon>
        <taxon>Dikarya</taxon>
        <taxon>Basidiomycota</taxon>
        <taxon>Pucciniomycotina</taxon>
        <taxon>Microbotryomycetes</taxon>
        <taxon>Sporidiobolales</taxon>
        <taxon>Sporidiobolaceae</taxon>
        <taxon>Rhodotorula</taxon>
    </lineage>
</organism>
<keyword evidence="5" id="KW-1185">Reference proteome</keyword>
<evidence type="ECO:0000313" key="4">
    <source>
        <dbReference type="EMBL" id="GJN89253.1"/>
    </source>
</evidence>
<comment type="caution">
    <text evidence="4">The sequence shown here is derived from an EMBL/GenBank/DDBJ whole genome shotgun (WGS) entry which is preliminary data.</text>
</comment>
<feature type="compositionally biased region" description="Low complexity" evidence="2">
    <location>
        <begin position="126"/>
        <end position="137"/>
    </location>
</feature>
<feature type="region of interest" description="Disordered" evidence="2">
    <location>
        <begin position="472"/>
        <end position="544"/>
    </location>
</feature>
<feature type="domain" description="C3H1-type" evidence="3">
    <location>
        <begin position="6"/>
        <end position="33"/>
    </location>
</feature>
<feature type="region of interest" description="Disordered" evidence="2">
    <location>
        <begin position="126"/>
        <end position="180"/>
    </location>
</feature>
<feature type="compositionally biased region" description="Acidic residues" evidence="2">
    <location>
        <begin position="708"/>
        <end position="725"/>
    </location>
</feature>
<feature type="region of interest" description="Disordered" evidence="2">
    <location>
        <begin position="620"/>
        <end position="725"/>
    </location>
</feature>
<keyword evidence="1" id="KW-0862">Zinc</keyword>
<dbReference type="AlphaFoldDB" id="A0AAV5GGF6"/>
<gene>
    <name evidence="4" type="ORF">Rhopal_002232-T1</name>
</gene>